<keyword evidence="3" id="KW-1185">Reference proteome</keyword>
<organism evidence="2 3">
    <name type="scientific">Eumeta variegata</name>
    <name type="common">Bagworm moth</name>
    <name type="synonym">Eumeta japonica</name>
    <dbReference type="NCBI Taxonomy" id="151549"/>
    <lineage>
        <taxon>Eukaryota</taxon>
        <taxon>Metazoa</taxon>
        <taxon>Ecdysozoa</taxon>
        <taxon>Arthropoda</taxon>
        <taxon>Hexapoda</taxon>
        <taxon>Insecta</taxon>
        <taxon>Pterygota</taxon>
        <taxon>Neoptera</taxon>
        <taxon>Endopterygota</taxon>
        <taxon>Lepidoptera</taxon>
        <taxon>Glossata</taxon>
        <taxon>Ditrysia</taxon>
        <taxon>Tineoidea</taxon>
        <taxon>Psychidae</taxon>
        <taxon>Oiketicinae</taxon>
        <taxon>Eumeta</taxon>
    </lineage>
</organism>
<proteinExistence type="predicted"/>
<accession>A0A4C1XIS9</accession>
<dbReference type="EMBL" id="BGZK01000858">
    <property type="protein sequence ID" value="GBP63083.1"/>
    <property type="molecule type" value="Genomic_DNA"/>
</dbReference>
<evidence type="ECO:0000313" key="3">
    <source>
        <dbReference type="Proteomes" id="UP000299102"/>
    </source>
</evidence>
<protein>
    <submittedName>
        <fullName evidence="2">Uncharacterized protein</fullName>
    </submittedName>
</protein>
<dbReference type="Proteomes" id="UP000299102">
    <property type="component" value="Unassembled WGS sequence"/>
</dbReference>
<evidence type="ECO:0000313" key="2">
    <source>
        <dbReference type="EMBL" id="GBP63083.1"/>
    </source>
</evidence>
<dbReference type="AlphaFoldDB" id="A0A4C1XIS9"/>
<feature type="compositionally biased region" description="Low complexity" evidence="1">
    <location>
        <begin position="99"/>
        <end position="113"/>
    </location>
</feature>
<gene>
    <name evidence="2" type="ORF">EVAR_50039_1</name>
</gene>
<name>A0A4C1XIS9_EUMVA</name>
<comment type="caution">
    <text evidence="2">The sequence shown here is derived from an EMBL/GenBank/DDBJ whole genome shotgun (WGS) entry which is preliminary data.</text>
</comment>
<feature type="region of interest" description="Disordered" evidence="1">
    <location>
        <begin position="67"/>
        <end position="125"/>
    </location>
</feature>
<sequence>MVWLVVAGKQNHSTPSNMVELDDGHLSVNPVSRRSVHDLDHRVIARFGRDRGLKSGTFRLKVTLLATRPRKSHDRQFPDSNTGDNPIRSPGGRRPCSPAPRTRAAGRALGLAPYETSSGYVRNDR</sequence>
<feature type="compositionally biased region" description="Polar residues" evidence="1">
    <location>
        <begin position="115"/>
        <end position="125"/>
    </location>
</feature>
<reference evidence="2 3" key="1">
    <citation type="journal article" date="2019" name="Commun. Biol.">
        <title>The bagworm genome reveals a unique fibroin gene that provides high tensile strength.</title>
        <authorList>
            <person name="Kono N."/>
            <person name="Nakamura H."/>
            <person name="Ohtoshi R."/>
            <person name="Tomita M."/>
            <person name="Numata K."/>
            <person name="Arakawa K."/>
        </authorList>
    </citation>
    <scope>NUCLEOTIDE SEQUENCE [LARGE SCALE GENOMIC DNA]</scope>
</reference>
<evidence type="ECO:0000256" key="1">
    <source>
        <dbReference type="SAM" id="MobiDB-lite"/>
    </source>
</evidence>